<evidence type="ECO:0000313" key="5">
    <source>
        <dbReference type="EMBL" id="KJL21703.1"/>
    </source>
</evidence>
<dbReference type="Gene3D" id="1.10.10.10">
    <property type="entry name" value="Winged helix-like DNA-binding domain superfamily/Winged helix DNA-binding domain"/>
    <property type="match status" value="1"/>
</dbReference>
<name>A0A0F0KLH7_9MICO</name>
<accession>A0A0F0KLH7</accession>
<feature type="domain" description="HTH gntR-type" evidence="4">
    <location>
        <begin position="17"/>
        <end position="84"/>
    </location>
</feature>
<dbReference type="InterPro" id="IPR036390">
    <property type="entry name" value="WH_DNA-bd_sf"/>
</dbReference>
<dbReference type="PANTHER" id="PTHR43537">
    <property type="entry name" value="TRANSCRIPTIONAL REGULATOR, GNTR FAMILY"/>
    <property type="match status" value="1"/>
</dbReference>
<dbReference type="PROSITE" id="PS50949">
    <property type="entry name" value="HTH_GNTR"/>
    <property type="match status" value="1"/>
</dbReference>
<dbReference type="AlphaFoldDB" id="A0A0F0KLH7"/>
<keyword evidence="2" id="KW-0238">DNA-binding</keyword>
<dbReference type="Pfam" id="PF00392">
    <property type="entry name" value="GntR"/>
    <property type="match status" value="1"/>
</dbReference>
<dbReference type="KEGG" id="mfol:DXT68_16705"/>
<dbReference type="PATRIC" id="fig|104336.4.peg.1644"/>
<organism evidence="5 6">
    <name type="scientific">Microbacterium foliorum</name>
    <dbReference type="NCBI Taxonomy" id="104336"/>
    <lineage>
        <taxon>Bacteria</taxon>
        <taxon>Bacillati</taxon>
        <taxon>Actinomycetota</taxon>
        <taxon>Actinomycetes</taxon>
        <taxon>Micrococcales</taxon>
        <taxon>Microbacteriaceae</taxon>
        <taxon>Microbacterium</taxon>
    </lineage>
</organism>
<evidence type="ECO:0000256" key="3">
    <source>
        <dbReference type="ARBA" id="ARBA00023163"/>
    </source>
</evidence>
<comment type="caution">
    <text evidence="5">The sequence shown here is derived from an EMBL/GenBank/DDBJ whole genome shotgun (WGS) entry which is preliminary data.</text>
</comment>
<evidence type="ECO:0000259" key="4">
    <source>
        <dbReference type="PROSITE" id="PS50949"/>
    </source>
</evidence>
<evidence type="ECO:0000313" key="6">
    <source>
        <dbReference type="Proteomes" id="UP000033572"/>
    </source>
</evidence>
<gene>
    <name evidence="5" type="primary">ydfH_3</name>
    <name evidence="5" type="ORF">RN50_01601</name>
</gene>
<proteinExistence type="predicted"/>
<keyword evidence="3" id="KW-0804">Transcription</keyword>
<dbReference type="InterPro" id="IPR036388">
    <property type="entry name" value="WH-like_DNA-bd_sf"/>
</dbReference>
<dbReference type="GO" id="GO:0003677">
    <property type="term" value="F:DNA binding"/>
    <property type="evidence" value="ECO:0007669"/>
    <property type="project" value="UniProtKB-KW"/>
</dbReference>
<dbReference type="Proteomes" id="UP000033572">
    <property type="component" value="Unassembled WGS sequence"/>
</dbReference>
<dbReference type="SMART" id="SM00345">
    <property type="entry name" value="HTH_GNTR"/>
    <property type="match status" value="1"/>
</dbReference>
<dbReference type="SUPFAM" id="SSF46785">
    <property type="entry name" value="Winged helix' DNA-binding domain"/>
    <property type="match status" value="1"/>
</dbReference>
<evidence type="ECO:0000256" key="2">
    <source>
        <dbReference type="ARBA" id="ARBA00023125"/>
    </source>
</evidence>
<dbReference type="InterPro" id="IPR000524">
    <property type="entry name" value="Tscrpt_reg_HTH_GntR"/>
</dbReference>
<keyword evidence="6" id="KW-1185">Reference proteome</keyword>
<reference evidence="5 6" key="1">
    <citation type="submission" date="2015-02" db="EMBL/GenBank/DDBJ databases">
        <title>Draft genome sequences of ten Microbacterium spp. with emphasis on heavy metal contaminated environments.</title>
        <authorList>
            <person name="Corretto E."/>
        </authorList>
    </citation>
    <scope>NUCLEOTIDE SEQUENCE [LARGE SCALE GENOMIC DNA]</scope>
    <source>
        <strain evidence="5 6">DSM 12966</strain>
    </source>
</reference>
<keyword evidence="1" id="KW-0805">Transcription regulation</keyword>
<dbReference type="GO" id="GO:0003700">
    <property type="term" value="F:DNA-binding transcription factor activity"/>
    <property type="evidence" value="ECO:0007669"/>
    <property type="project" value="InterPro"/>
</dbReference>
<sequence length="223" mass="24526">MMCPVDTFSVAKLVAGRPLGEQLFHVLAGAIVSGELAEGERINDESIARHFQVSRMPVREALQRLDRLGLVQIMPSRRTVVTVVTEQSIREALSYAGYEAGVAVHAGLPRCSPDERIEAEALVRAVVDALDEPARASRARRDLYAYFSERAGNELRHAHMIDMEYVFERTLRDLVPSVENLGEVTRAYADLGRAILDGDHIEAERLARALHGIGSIGIGRAAD</sequence>
<dbReference type="EMBL" id="JYIU01000040">
    <property type="protein sequence ID" value="KJL21703.1"/>
    <property type="molecule type" value="Genomic_DNA"/>
</dbReference>
<dbReference type="PANTHER" id="PTHR43537:SF24">
    <property type="entry name" value="GLUCONATE OPERON TRANSCRIPTIONAL REPRESSOR"/>
    <property type="match status" value="1"/>
</dbReference>
<protein>
    <submittedName>
        <fullName evidence="5">Putative HTH-type transcriptional regulator YdfH</fullName>
    </submittedName>
</protein>
<dbReference type="CDD" id="cd07377">
    <property type="entry name" value="WHTH_GntR"/>
    <property type="match status" value="1"/>
</dbReference>
<evidence type="ECO:0000256" key="1">
    <source>
        <dbReference type="ARBA" id="ARBA00023015"/>
    </source>
</evidence>